<dbReference type="Proteomes" id="UP001635816">
    <property type="component" value="Unassembled WGS sequence"/>
</dbReference>
<dbReference type="EMBL" id="JBKBDD010000001">
    <property type="protein sequence ID" value="MFN6542317.1"/>
    <property type="molecule type" value="Genomic_DNA"/>
</dbReference>
<organism evidence="2 3">
    <name type="scientific">Mycolicibacterium nivoides</name>
    <dbReference type="NCBI Taxonomy" id="2487344"/>
    <lineage>
        <taxon>Bacteria</taxon>
        <taxon>Bacillati</taxon>
        <taxon>Actinomycetota</taxon>
        <taxon>Actinomycetes</taxon>
        <taxon>Mycobacteriales</taxon>
        <taxon>Mycobacteriaceae</taxon>
        <taxon>Mycolicibacterium</taxon>
    </lineage>
</organism>
<keyword evidence="1" id="KW-0472">Membrane</keyword>
<name>A0ABW9L2Z2_9MYCO</name>
<evidence type="ECO:0000313" key="3">
    <source>
        <dbReference type="Proteomes" id="UP001635816"/>
    </source>
</evidence>
<feature type="transmembrane region" description="Helical" evidence="1">
    <location>
        <begin position="7"/>
        <end position="27"/>
    </location>
</feature>
<keyword evidence="3" id="KW-1185">Reference proteome</keyword>
<evidence type="ECO:0008006" key="4">
    <source>
        <dbReference type="Google" id="ProtNLM"/>
    </source>
</evidence>
<accession>A0ABW9L2Z2</accession>
<comment type="caution">
    <text evidence="2">The sequence shown here is derived from an EMBL/GenBank/DDBJ whole genome shotgun (WGS) entry which is preliminary data.</text>
</comment>
<keyword evidence="1" id="KW-1133">Transmembrane helix</keyword>
<keyword evidence="1" id="KW-0812">Transmembrane</keyword>
<protein>
    <recommendedName>
        <fullName evidence="4">DUF3817 domain-containing protein</fullName>
    </recommendedName>
</protein>
<gene>
    <name evidence="2" type="ORF">ACK4CT_03910</name>
</gene>
<reference evidence="2 3" key="1">
    <citation type="submission" date="2024-12" db="EMBL/GenBank/DDBJ databases">
        <title>The coexistence of Mycolicibacterium septicum and Mycolicibacterium nivoides in clinical samples.</title>
        <authorList>
            <person name="Wang C."/>
            <person name="Feng Y."/>
            <person name="Zong Z."/>
        </authorList>
    </citation>
    <scope>NUCLEOTIDE SEQUENCE [LARGE SCALE GENOMIC DNA]</scope>
    <source>
        <strain evidence="2 3">120309</strain>
    </source>
</reference>
<feature type="transmembrane region" description="Helical" evidence="1">
    <location>
        <begin position="33"/>
        <end position="55"/>
    </location>
</feature>
<evidence type="ECO:0000256" key="1">
    <source>
        <dbReference type="SAM" id="Phobius"/>
    </source>
</evidence>
<proteinExistence type="predicted"/>
<dbReference type="GeneID" id="300554786"/>
<dbReference type="RefSeq" id="WP_090425431.1">
    <property type="nucleotide sequence ID" value="NZ_CP034072.1"/>
</dbReference>
<sequence>MTGLLRTLGVLSVLELVSVLVLLVNLATVHDEALAHVLGPAHGALYLAVAVIALFGRDLTARTRIGALIPVLSGPLTMVNVRREAKSA</sequence>
<evidence type="ECO:0000313" key="2">
    <source>
        <dbReference type="EMBL" id="MFN6542317.1"/>
    </source>
</evidence>